<dbReference type="AlphaFoldDB" id="A0ABD1PQM7"/>
<dbReference type="Pfam" id="PF02362">
    <property type="entry name" value="B3"/>
    <property type="match status" value="1"/>
</dbReference>
<organism evidence="7 8">
    <name type="scientific">Abeliophyllum distichum</name>
    <dbReference type="NCBI Taxonomy" id="126358"/>
    <lineage>
        <taxon>Eukaryota</taxon>
        <taxon>Viridiplantae</taxon>
        <taxon>Streptophyta</taxon>
        <taxon>Embryophyta</taxon>
        <taxon>Tracheophyta</taxon>
        <taxon>Spermatophyta</taxon>
        <taxon>Magnoliopsida</taxon>
        <taxon>eudicotyledons</taxon>
        <taxon>Gunneridae</taxon>
        <taxon>Pentapetalae</taxon>
        <taxon>asterids</taxon>
        <taxon>lamiids</taxon>
        <taxon>Lamiales</taxon>
        <taxon>Oleaceae</taxon>
        <taxon>Forsythieae</taxon>
        <taxon>Abeliophyllum</taxon>
    </lineage>
</organism>
<dbReference type="SMART" id="SM01019">
    <property type="entry name" value="B3"/>
    <property type="match status" value="1"/>
</dbReference>
<accession>A0ABD1PQM7</accession>
<dbReference type="InterPro" id="IPR050655">
    <property type="entry name" value="Plant_B3_domain"/>
</dbReference>
<dbReference type="SUPFAM" id="SSF101936">
    <property type="entry name" value="DNA-binding pseudobarrel domain"/>
    <property type="match status" value="1"/>
</dbReference>
<dbReference type="InterPro" id="IPR003340">
    <property type="entry name" value="B3_DNA-bd"/>
</dbReference>
<dbReference type="EMBL" id="JBFOLK010000013">
    <property type="protein sequence ID" value="KAL2464861.1"/>
    <property type="molecule type" value="Genomic_DNA"/>
</dbReference>
<evidence type="ECO:0000256" key="3">
    <source>
        <dbReference type="ARBA" id="ARBA00023125"/>
    </source>
</evidence>
<protein>
    <submittedName>
        <fullName evidence="7">B3 domain-containing transcription factor VRN1</fullName>
    </submittedName>
</protein>
<sequence>MQHKEIKMEDISCLATKFYKVILPSTTNQQRLRIPNKFGEEHENELSSIVKLTDTTNGTWCVRLEKVEKTLWLHDGWEKFVEDHSISYGYFLLFIYRGNSCFNVLIFDSTATEVDYLSNNRKFKMAENSDDDSVKILASSHGKPKISSSRNCGRNKCNSDAAEMSKFNRCYLTRSKCKIEDGGLETKTESLRHKNPSFTVILKPYNLFPKCSMVS</sequence>
<keyword evidence="5" id="KW-0539">Nucleus</keyword>
<dbReference type="GO" id="GO:0003677">
    <property type="term" value="F:DNA binding"/>
    <property type="evidence" value="ECO:0007669"/>
    <property type="project" value="UniProtKB-KW"/>
</dbReference>
<evidence type="ECO:0000313" key="7">
    <source>
        <dbReference type="EMBL" id="KAL2464861.1"/>
    </source>
</evidence>
<evidence type="ECO:0000313" key="8">
    <source>
        <dbReference type="Proteomes" id="UP001604336"/>
    </source>
</evidence>
<name>A0ABD1PQM7_9LAMI</name>
<evidence type="ECO:0000259" key="6">
    <source>
        <dbReference type="PROSITE" id="PS50863"/>
    </source>
</evidence>
<dbReference type="Gene3D" id="2.40.330.10">
    <property type="entry name" value="DNA-binding pseudobarrel domain"/>
    <property type="match status" value="1"/>
</dbReference>
<proteinExistence type="predicted"/>
<gene>
    <name evidence="7" type="ORF">Adt_40712</name>
</gene>
<feature type="domain" description="TF-B3" evidence="6">
    <location>
        <begin position="17"/>
        <end position="110"/>
    </location>
</feature>
<keyword evidence="3" id="KW-0238">DNA-binding</keyword>
<keyword evidence="2" id="KW-0805">Transcription regulation</keyword>
<comment type="subcellular location">
    <subcellularLocation>
        <location evidence="1">Nucleus</location>
    </subcellularLocation>
</comment>
<comment type="caution">
    <text evidence="7">The sequence shown here is derived from an EMBL/GenBank/DDBJ whole genome shotgun (WGS) entry which is preliminary data.</text>
</comment>
<evidence type="ECO:0000256" key="4">
    <source>
        <dbReference type="ARBA" id="ARBA00023163"/>
    </source>
</evidence>
<evidence type="ECO:0000256" key="1">
    <source>
        <dbReference type="ARBA" id="ARBA00004123"/>
    </source>
</evidence>
<dbReference type="GO" id="GO:0005634">
    <property type="term" value="C:nucleus"/>
    <property type="evidence" value="ECO:0007669"/>
    <property type="project" value="UniProtKB-SubCell"/>
</dbReference>
<dbReference type="PANTHER" id="PTHR31920:SF37">
    <property type="entry name" value="B3 DOMAIN-CONTAINING TRANSCRIPTION FACTOR VRN1"/>
    <property type="match status" value="1"/>
</dbReference>
<dbReference type="PROSITE" id="PS50863">
    <property type="entry name" value="B3"/>
    <property type="match status" value="1"/>
</dbReference>
<keyword evidence="8" id="KW-1185">Reference proteome</keyword>
<dbReference type="PANTHER" id="PTHR31920">
    <property type="entry name" value="B3 DOMAIN-CONTAINING"/>
    <property type="match status" value="1"/>
</dbReference>
<evidence type="ECO:0000256" key="5">
    <source>
        <dbReference type="ARBA" id="ARBA00023242"/>
    </source>
</evidence>
<dbReference type="CDD" id="cd10017">
    <property type="entry name" value="B3_DNA"/>
    <property type="match status" value="1"/>
</dbReference>
<dbReference type="Proteomes" id="UP001604336">
    <property type="component" value="Unassembled WGS sequence"/>
</dbReference>
<keyword evidence="4" id="KW-0804">Transcription</keyword>
<evidence type="ECO:0000256" key="2">
    <source>
        <dbReference type="ARBA" id="ARBA00023015"/>
    </source>
</evidence>
<dbReference type="InterPro" id="IPR015300">
    <property type="entry name" value="DNA-bd_pseudobarrel_sf"/>
</dbReference>
<reference evidence="8" key="1">
    <citation type="submission" date="2024-07" db="EMBL/GenBank/DDBJ databases">
        <title>Two chromosome-level genome assemblies of Korean endemic species Abeliophyllum distichum and Forsythia ovata (Oleaceae).</title>
        <authorList>
            <person name="Jang H."/>
        </authorList>
    </citation>
    <scope>NUCLEOTIDE SEQUENCE [LARGE SCALE GENOMIC DNA]</scope>
</reference>